<evidence type="ECO:0000256" key="3">
    <source>
        <dbReference type="ARBA" id="ARBA00007513"/>
    </source>
</evidence>
<sequence length="586" mass="66152">MNGLVNLHLRASYTYLSLGYYFDRDDMALESVGHFFRELAEEKREGAEHLLKLQNDQRGRELFQDVQKPSQDEWAKTQEAMEAALALEKNLNQALLDLHSLGSACTDPHLCDFLENHFLDKEVKVIKKMGNHLPTSAEQTTALRSPEGEAPREKADPADSADPAKGKARARELARTPTSRFSSALRHLPYSSELQAQTASESFLSHVKTTSQMGDLCEANGSFAISLLKVLGEEDKSRNLFFCPLSVSSALAMVYLGAKGNTAAQMSQVLGLNNGRDVHKGFQTLLSEVNKTGTQYLLKSACRLFGEESFDFLSTFKDSCQKFYQAELEELSFAENTEECRKHINNWVMEKTEGKISEVLSPGTVSSLTKLVLVNAMYFKGKWKAQFDRKYTRGMPFKTNQEKKTVQMMFKHAKFMMGHVDEVNMQVLVLPYAEEELCMVVLLPDENTDLAVVEKALTYEKFRAWTNPENMTESKVQVYFPRLKLEESYDLESFLQSLGMTDAFEETKADFSGMATQKNVPVSKVAHKCFVEVNEEGTEAAATTAVIRNARSCRVEPRFCADHPFLFFIWHHKTSSILFCGRFSSP</sequence>
<dbReference type="InterPro" id="IPR000215">
    <property type="entry name" value="Serpin_fam"/>
</dbReference>
<evidence type="ECO:0000256" key="6">
    <source>
        <dbReference type="ARBA" id="ARBA00022690"/>
    </source>
</evidence>
<keyword evidence="8" id="KW-0722">Serine protease inhibitor</keyword>
<dbReference type="InterPro" id="IPR008331">
    <property type="entry name" value="Ferritin_DPS_dom"/>
</dbReference>
<evidence type="ECO:0000259" key="16">
    <source>
        <dbReference type="PROSITE" id="PS50905"/>
    </source>
</evidence>
<dbReference type="GO" id="GO:0031410">
    <property type="term" value="C:cytoplasmic vesicle"/>
    <property type="evidence" value="ECO:0007669"/>
    <property type="project" value="UniProtKB-KW"/>
</dbReference>
<comment type="subcellular location">
    <subcellularLocation>
        <location evidence="12">Autolysosome</location>
    </subcellularLocation>
    <subcellularLocation>
        <location evidence="1">Cytoplasm</location>
    </subcellularLocation>
</comment>
<dbReference type="PANTHER" id="PTHR11461:SF166">
    <property type="entry name" value="SERPIN B8"/>
    <property type="match status" value="1"/>
</dbReference>
<reference evidence="17" key="1">
    <citation type="submission" date="2020-03" db="EMBL/GenBank/DDBJ databases">
        <title>Studies in the Genomics of Life Span.</title>
        <authorList>
            <person name="Glass D."/>
        </authorList>
    </citation>
    <scope>NUCLEOTIDE SEQUENCE</scope>
    <source>
        <strain evidence="17">LTLLF</strain>
        <tissue evidence="17">Muscle</tissue>
    </source>
</reference>
<dbReference type="Pfam" id="PF00210">
    <property type="entry name" value="Ferritin"/>
    <property type="match status" value="1"/>
</dbReference>
<evidence type="ECO:0000256" key="2">
    <source>
        <dbReference type="ARBA" id="ARBA00006426"/>
    </source>
</evidence>
<comment type="similarity">
    <text evidence="2">Belongs to the serpin family. Ov-serpin subfamily.</text>
</comment>
<evidence type="ECO:0000256" key="12">
    <source>
        <dbReference type="ARBA" id="ARBA00044942"/>
    </source>
</evidence>
<dbReference type="InterPro" id="IPR009040">
    <property type="entry name" value="Ferritin-like_diiron"/>
</dbReference>
<feature type="region of interest" description="Disordered" evidence="15">
    <location>
        <begin position="131"/>
        <end position="176"/>
    </location>
</feature>
<feature type="domain" description="Ferritin-like diiron" evidence="16">
    <location>
        <begin position="1"/>
        <end position="140"/>
    </location>
</feature>
<evidence type="ECO:0000256" key="14">
    <source>
        <dbReference type="ARBA" id="ARBA00083005"/>
    </source>
</evidence>
<dbReference type="FunFam" id="3.30.497.10:FF:000018">
    <property type="entry name" value="Serpin family B member 8"/>
    <property type="match status" value="1"/>
</dbReference>
<dbReference type="SUPFAM" id="SSF47240">
    <property type="entry name" value="Ferritin-like"/>
    <property type="match status" value="1"/>
</dbReference>
<comment type="caution">
    <text evidence="17">The sequence shown here is derived from an EMBL/GenBank/DDBJ whole genome shotgun (WGS) entry which is preliminary data.</text>
</comment>
<dbReference type="InterPro" id="IPR036186">
    <property type="entry name" value="Serpin_sf"/>
</dbReference>
<dbReference type="GO" id="GO:0005615">
    <property type="term" value="C:extracellular space"/>
    <property type="evidence" value="ECO:0007669"/>
    <property type="project" value="InterPro"/>
</dbReference>
<dbReference type="GO" id="GO:0004867">
    <property type="term" value="F:serine-type endopeptidase inhibitor activity"/>
    <property type="evidence" value="ECO:0007669"/>
    <property type="project" value="UniProtKB-KW"/>
</dbReference>
<evidence type="ECO:0000256" key="15">
    <source>
        <dbReference type="SAM" id="MobiDB-lite"/>
    </source>
</evidence>
<evidence type="ECO:0000256" key="11">
    <source>
        <dbReference type="ARBA" id="ARBA00023329"/>
    </source>
</evidence>
<evidence type="ECO:0000256" key="9">
    <source>
        <dbReference type="ARBA" id="ARBA00023004"/>
    </source>
</evidence>
<dbReference type="PROSITE" id="PS00284">
    <property type="entry name" value="SERPIN"/>
    <property type="match status" value="1"/>
</dbReference>
<keyword evidence="4" id="KW-0409">Iron storage</keyword>
<dbReference type="Gene3D" id="1.20.1260.10">
    <property type="match status" value="1"/>
</dbReference>
<dbReference type="FunFam" id="2.30.39.10:FF:000001">
    <property type="entry name" value="Serpin family B member 2"/>
    <property type="match status" value="1"/>
</dbReference>
<dbReference type="PROSITE" id="PS00204">
    <property type="entry name" value="FERRITIN_2"/>
    <property type="match status" value="1"/>
</dbReference>
<dbReference type="Pfam" id="PF00079">
    <property type="entry name" value="Serpin"/>
    <property type="match status" value="1"/>
</dbReference>
<dbReference type="FunFam" id="1.20.1260.10:FF:000009">
    <property type="entry name" value="Ferritin light chain"/>
    <property type="match status" value="1"/>
</dbReference>
<evidence type="ECO:0000313" key="17">
    <source>
        <dbReference type="EMBL" id="KAH0505573.1"/>
    </source>
</evidence>
<proteinExistence type="inferred from homology"/>
<gene>
    <name evidence="17" type="ORF">LTLLF_177410</name>
</gene>
<dbReference type="PANTHER" id="PTHR11461">
    <property type="entry name" value="SERINE PROTEASE INHIBITOR, SERPIN"/>
    <property type="match status" value="1"/>
</dbReference>
<dbReference type="GO" id="GO:0008199">
    <property type="term" value="F:ferric iron binding"/>
    <property type="evidence" value="ECO:0007669"/>
    <property type="project" value="InterPro"/>
</dbReference>
<dbReference type="SMART" id="SM00093">
    <property type="entry name" value="SERPIN"/>
    <property type="match status" value="1"/>
</dbReference>
<dbReference type="GO" id="GO:0044754">
    <property type="term" value="C:autolysosome"/>
    <property type="evidence" value="ECO:0007669"/>
    <property type="project" value="UniProtKB-SubCell"/>
</dbReference>
<comment type="similarity">
    <text evidence="3">Belongs to the ferritin family.</text>
</comment>
<evidence type="ECO:0000256" key="7">
    <source>
        <dbReference type="ARBA" id="ARBA00022723"/>
    </source>
</evidence>
<keyword evidence="9" id="KW-0408">Iron</keyword>
<dbReference type="SUPFAM" id="SSF56574">
    <property type="entry name" value="Serpins"/>
    <property type="match status" value="1"/>
</dbReference>
<dbReference type="PROSITE" id="PS50905">
    <property type="entry name" value="FERRITIN_LIKE"/>
    <property type="match status" value="1"/>
</dbReference>
<name>A0A8J6G842_MICOH</name>
<keyword evidence="11" id="KW-0968">Cytoplasmic vesicle</keyword>
<dbReference type="GO" id="GO:0006879">
    <property type="term" value="P:intracellular iron ion homeostasis"/>
    <property type="evidence" value="ECO:0007669"/>
    <property type="project" value="UniProtKB-KW"/>
</dbReference>
<evidence type="ECO:0000256" key="10">
    <source>
        <dbReference type="ARBA" id="ARBA00023228"/>
    </source>
</evidence>
<keyword evidence="6" id="KW-0646">Protease inhibitor</keyword>
<feature type="compositionally biased region" description="Polar residues" evidence="15">
    <location>
        <begin position="133"/>
        <end position="143"/>
    </location>
</feature>
<protein>
    <recommendedName>
        <fullName evidence="13">Ferritin light chain 1</fullName>
    </recommendedName>
    <alternativeName>
        <fullName evidence="14">Ferritin L subunit 1</fullName>
    </alternativeName>
</protein>
<dbReference type="InterPro" id="IPR023795">
    <property type="entry name" value="Serpin_CS"/>
</dbReference>
<evidence type="ECO:0000256" key="1">
    <source>
        <dbReference type="ARBA" id="ARBA00004496"/>
    </source>
</evidence>
<dbReference type="EMBL" id="JAATJU010024459">
    <property type="protein sequence ID" value="KAH0505573.1"/>
    <property type="molecule type" value="Genomic_DNA"/>
</dbReference>
<evidence type="ECO:0000256" key="13">
    <source>
        <dbReference type="ARBA" id="ARBA00073648"/>
    </source>
</evidence>
<dbReference type="Gene3D" id="2.30.39.10">
    <property type="entry name" value="Alpha-1-antitrypsin, domain 1"/>
    <property type="match status" value="1"/>
</dbReference>
<organism evidence="17 18">
    <name type="scientific">Microtus ochrogaster</name>
    <name type="common">Prairie vole</name>
    <dbReference type="NCBI Taxonomy" id="79684"/>
    <lineage>
        <taxon>Eukaryota</taxon>
        <taxon>Metazoa</taxon>
        <taxon>Chordata</taxon>
        <taxon>Craniata</taxon>
        <taxon>Vertebrata</taxon>
        <taxon>Euteleostomi</taxon>
        <taxon>Mammalia</taxon>
        <taxon>Eutheria</taxon>
        <taxon>Euarchontoglires</taxon>
        <taxon>Glires</taxon>
        <taxon>Rodentia</taxon>
        <taxon>Myomorpha</taxon>
        <taxon>Muroidea</taxon>
        <taxon>Cricetidae</taxon>
        <taxon>Arvicolinae</taxon>
        <taxon>Microtus</taxon>
    </lineage>
</organism>
<dbReference type="InterPro" id="IPR012347">
    <property type="entry name" value="Ferritin-like"/>
</dbReference>
<dbReference type="InterPro" id="IPR042185">
    <property type="entry name" value="Serpin_sf_2"/>
</dbReference>
<evidence type="ECO:0000313" key="18">
    <source>
        <dbReference type="Proteomes" id="UP000710432"/>
    </source>
</evidence>
<dbReference type="Proteomes" id="UP000710432">
    <property type="component" value="Unassembled WGS sequence"/>
</dbReference>
<dbReference type="InterPro" id="IPR014034">
    <property type="entry name" value="Ferritin_CS"/>
</dbReference>
<keyword evidence="10" id="KW-0458">Lysosome</keyword>
<dbReference type="InterPro" id="IPR023796">
    <property type="entry name" value="Serpin_dom"/>
</dbReference>
<dbReference type="InterPro" id="IPR042178">
    <property type="entry name" value="Serpin_sf_1"/>
</dbReference>
<keyword evidence="5" id="KW-0963">Cytoplasm</keyword>
<evidence type="ECO:0000256" key="5">
    <source>
        <dbReference type="ARBA" id="ARBA00022490"/>
    </source>
</evidence>
<keyword evidence="7" id="KW-0479">Metal-binding</keyword>
<dbReference type="Gene3D" id="3.30.497.10">
    <property type="entry name" value="Antithrombin, subunit I, domain 2"/>
    <property type="match status" value="1"/>
</dbReference>
<dbReference type="AlphaFoldDB" id="A0A8J6G842"/>
<feature type="compositionally biased region" description="Basic and acidic residues" evidence="15">
    <location>
        <begin position="146"/>
        <end position="174"/>
    </location>
</feature>
<evidence type="ECO:0000256" key="8">
    <source>
        <dbReference type="ARBA" id="ARBA00022900"/>
    </source>
</evidence>
<dbReference type="InterPro" id="IPR009078">
    <property type="entry name" value="Ferritin-like_SF"/>
</dbReference>
<evidence type="ECO:0000256" key="4">
    <source>
        <dbReference type="ARBA" id="ARBA00022434"/>
    </source>
</evidence>
<accession>A0A8J6G842</accession>